<protein>
    <recommendedName>
        <fullName evidence="4">Ig-like domain-containing protein</fullName>
    </recommendedName>
</protein>
<comment type="caution">
    <text evidence="2">The sequence shown here is derived from an EMBL/GenBank/DDBJ whole genome shotgun (WGS) entry which is preliminary data.</text>
</comment>
<accession>A0ABN9V3R9</accession>
<feature type="region of interest" description="Disordered" evidence="1">
    <location>
        <begin position="336"/>
        <end position="381"/>
    </location>
</feature>
<reference evidence="2" key="1">
    <citation type="submission" date="2023-10" db="EMBL/GenBank/DDBJ databases">
        <authorList>
            <person name="Chen Y."/>
            <person name="Shah S."/>
            <person name="Dougan E. K."/>
            <person name="Thang M."/>
            <person name="Chan C."/>
        </authorList>
    </citation>
    <scope>NUCLEOTIDE SEQUENCE [LARGE SCALE GENOMIC DNA]</scope>
</reference>
<sequence length="1086" mass="109631">PTYSFLEAGATCHEVGLDDVPSSAECFGGAAGSAGLGGVATLYIATPTVGFSCIYDTALDMVVFALAAGSGTQAGPSWRYICPGTFTTTVSSTVSATASGTTISATTASVTSATEGPGYSLLQPGQTCHELGLDDISSSSNCFGSAAPAVGVTSSFQTYLPGQALKISCVYDANSDTLFFSESTGAGTEGSSQYQFVCLGTYTSTETSTATATASATTVTATTVTTTMSSSATSLLTTTSATTTSHQDYTLLPAGQTCYEAGMQDVTSPAECFGPARASAGLSSAQTQSFEGFGFTFTCVHRSSSNAVQFADSSSADAEPSSGYQYICIGILTTSDSSTTTTSTSATTSTSMTTTETSSRTAVSETTSSETSSSTLTSTSLTNSTSTNVVATTTSHEDYTLLSAGQTCYEAGMQDVTNPSECFGSAMASVGLSPAQTQSFEGFGFAFTCVHSSSSNAVYFADSSSADAQPNSGYQYICIGILTTSDSSTTTISTSATTGTSMTSIVTSSTSLPPTSSTTASSANGISSASETSSMTRTSVSSTTEITTTSITSTTIIVETTEAAIATAPEESTSAVDTIVDTITISSSATTSLTATATMPGLSANSPINDSTTLTTSGMTYSLLEGGTSCYEVGLSDVSSSAECFGSASSSAGLHSVATIYIATPSVGFSCIYETSLNMVVFALAAGSDTQTEPSWRYICPGTFTTTVSSTVSTTASGTTISATTASVTSATEGPGYSLLQPGQTCHELGLDDISSSSDCFDSAAPAVGVTSSVQTYLPGTTFKVSCVFDAASNLLVFSESTGAGTEGSSQYQFVCLGTYTSTETSTATATASATTVTATTVTTTMSSSATSLLTTTSATTTSHQDYTLLPAGQTCYEAGMQDVTSPAECFGPARASAGLSSAQTQSFEGFGFTFTCVHRSSSNAVQFADSSSADAEPSSGYQYICIGILTTSDSSTTTTSTSATTSTSMTTTETSSRTAVSETTSSETSSSTLTSTSLTNSTSTNVVATTTSHEDYTLLSAGQTCYEAGMQDVTNPSECFGSAMASVGLSPAQTQSFEGFGFAFTCVHRSSSNAVYFADSSSADA</sequence>
<keyword evidence="3" id="KW-1185">Reference proteome</keyword>
<evidence type="ECO:0008006" key="4">
    <source>
        <dbReference type="Google" id="ProtNLM"/>
    </source>
</evidence>
<feature type="non-terminal residue" evidence="2">
    <location>
        <position position="1086"/>
    </location>
</feature>
<proteinExistence type="predicted"/>
<name>A0ABN9V3R9_9DINO</name>
<gene>
    <name evidence="2" type="ORF">PCOR1329_LOCUS53831</name>
</gene>
<feature type="region of interest" description="Disordered" evidence="1">
    <location>
        <begin position="954"/>
        <end position="999"/>
    </location>
</feature>
<evidence type="ECO:0000313" key="3">
    <source>
        <dbReference type="Proteomes" id="UP001189429"/>
    </source>
</evidence>
<feature type="non-terminal residue" evidence="2">
    <location>
        <position position="1"/>
    </location>
</feature>
<feature type="region of interest" description="Disordered" evidence="1">
    <location>
        <begin position="503"/>
        <end position="546"/>
    </location>
</feature>
<evidence type="ECO:0000256" key="1">
    <source>
        <dbReference type="SAM" id="MobiDB-lite"/>
    </source>
</evidence>
<organism evidence="2 3">
    <name type="scientific">Prorocentrum cordatum</name>
    <dbReference type="NCBI Taxonomy" id="2364126"/>
    <lineage>
        <taxon>Eukaryota</taxon>
        <taxon>Sar</taxon>
        <taxon>Alveolata</taxon>
        <taxon>Dinophyceae</taxon>
        <taxon>Prorocentrales</taxon>
        <taxon>Prorocentraceae</taxon>
        <taxon>Prorocentrum</taxon>
    </lineage>
</organism>
<dbReference type="Proteomes" id="UP001189429">
    <property type="component" value="Unassembled WGS sequence"/>
</dbReference>
<evidence type="ECO:0000313" key="2">
    <source>
        <dbReference type="EMBL" id="CAK0866722.1"/>
    </source>
</evidence>
<dbReference type="EMBL" id="CAUYUJ010016566">
    <property type="protein sequence ID" value="CAK0866722.1"/>
    <property type="molecule type" value="Genomic_DNA"/>
</dbReference>